<accession>A0A2N6NX47</accession>
<dbReference type="EMBL" id="MRVG01000002">
    <property type="protein sequence ID" value="PMB71846.1"/>
    <property type="molecule type" value="Genomic_DNA"/>
</dbReference>
<comment type="cofactor">
    <cofactor evidence="1">
        <name>pyridoxal 5'-phosphate</name>
        <dbReference type="ChEBI" id="CHEBI:597326"/>
    </cofactor>
</comment>
<evidence type="ECO:0000256" key="4">
    <source>
        <dbReference type="ARBA" id="ARBA00022898"/>
    </source>
</evidence>
<proteinExistence type="inferred from homology"/>
<gene>
    <name evidence="6" type="primary">bioF_1</name>
    <name evidence="6" type="ORF">BM221_001942</name>
</gene>
<protein>
    <submittedName>
        <fullName evidence="6">Putative 8-amino-7-oxononanoate synthase</fullName>
    </submittedName>
</protein>
<dbReference type="GO" id="GO:0016740">
    <property type="term" value="F:transferase activity"/>
    <property type="evidence" value="ECO:0007669"/>
    <property type="project" value="UniProtKB-KW"/>
</dbReference>
<evidence type="ECO:0000313" key="6">
    <source>
        <dbReference type="EMBL" id="PMB71846.1"/>
    </source>
</evidence>
<dbReference type="PANTHER" id="PTHR13693:SF77">
    <property type="entry name" value="8-AMINO-7-OXONONANOATE SYNTHASE"/>
    <property type="match status" value="1"/>
</dbReference>
<evidence type="ECO:0000313" key="7">
    <source>
        <dbReference type="Proteomes" id="UP000235728"/>
    </source>
</evidence>
<dbReference type="Pfam" id="PF00155">
    <property type="entry name" value="Aminotran_1_2"/>
    <property type="match status" value="1"/>
</dbReference>
<dbReference type="InterPro" id="IPR015422">
    <property type="entry name" value="PyrdxlP-dep_Trfase_small"/>
</dbReference>
<feature type="domain" description="Aminotransferase class I/classII large" evidence="5">
    <location>
        <begin position="83"/>
        <end position="452"/>
    </location>
</feature>
<keyword evidence="4" id="KW-0663">Pyridoxal phosphate</keyword>
<keyword evidence="3" id="KW-0808">Transferase</keyword>
<dbReference type="InterPro" id="IPR015421">
    <property type="entry name" value="PyrdxlP-dep_Trfase_major"/>
</dbReference>
<dbReference type="AlphaFoldDB" id="A0A2N6NX47"/>
<reference evidence="6 7" key="1">
    <citation type="journal article" date="2016" name="Appl. Microbiol. Biotechnol.">
        <title>Characterization of T-DNA insertion mutants with decreased virulence in the entomopathogenic fungus Beauveria bassiana JEF-007.</title>
        <authorList>
            <person name="Kim S."/>
            <person name="Lee S.J."/>
            <person name="Nai Y.S."/>
            <person name="Yu J.S."/>
            <person name="Lee M.R."/>
            <person name="Yang Y.T."/>
            <person name="Kim J.S."/>
        </authorList>
    </citation>
    <scope>NUCLEOTIDE SEQUENCE [LARGE SCALE GENOMIC DNA]</scope>
    <source>
        <strain evidence="6 7">JEF-007</strain>
    </source>
</reference>
<comment type="similarity">
    <text evidence="2">Belongs to the class-II pyridoxal-phosphate-dependent aminotransferase family. BioF subfamily.</text>
</comment>
<dbReference type="Gene3D" id="3.90.1150.10">
    <property type="entry name" value="Aspartate Aminotransferase, domain 1"/>
    <property type="match status" value="1"/>
</dbReference>
<dbReference type="Proteomes" id="UP000235728">
    <property type="component" value="Unassembled WGS sequence"/>
</dbReference>
<dbReference type="GO" id="GO:0009102">
    <property type="term" value="P:biotin biosynthetic process"/>
    <property type="evidence" value="ECO:0007669"/>
    <property type="project" value="TreeGrafter"/>
</dbReference>
<comment type="caution">
    <text evidence="6">The sequence shown here is derived from an EMBL/GenBank/DDBJ whole genome shotgun (WGS) entry which is preliminary data.</text>
</comment>
<evidence type="ECO:0000256" key="1">
    <source>
        <dbReference type="ARBA" id="ARBA00001933"/>
    </source>
</evidence>
<dbReference type="SUPFAM" id="SSF53383">
    <property type="entry name" value="PLP-dependent transferases"/>
    <property type="match status" value="1"/>
</dbReference>
<sequence length="488" mass="54777">MANAELLAQWFPDAPAKAPGLRGQSVFYRNLEEQLDTRRAEQAVFYMRTSEPAPGSIDFSTLDFLGLTHSGLIRQPFLDELAAHPKFRLGAGGSRLLNGNNAYIEEAEAIIADFHEADTALLFHSGFEANVAIMLSIPRPGDAIVYDELVHASMHEGMQGSMAPCKMSFRHNDVDSFRETLVQVRESQPRIKEGKNSVLVVLESMYSMDGDVAPLKELLQVADELFPEGNAQFLVDEAHTTGVYGRQGRGFVDYIGVAHKVAIRMHTYGKAMACTGEWMGWWVGAEGFLFWNNTDGDATAAVVCKAPVRDTLINFARGFMYSTAPSFPMVAAIRAGYKLLMTNQTQHLQDQIQNLVRHFFRALEMNPVWEEASDEGMLKIPNMEDWESKTHVTHVVPIMTRQRYTVYLCWHLQLSGINCFPIDYPVVPRGMNRLRVVFHAHNTEAEVEKLASCLCEWATEMMEIEESRDKGRLPGAARQVIDVKAAKR</sequence>
<dbReference type="InterPro" id="IPR015424">
    <property type="entry name" value="PyrdxlP-dep_Trfase"/>
</dbReference>
<dbReference type="InterPro" id="IPR050087">
    <property type="entry name" value="AON_synthase_class-II"/>
</dbReference>
<evidence type="ECO:0000256" key="3">
    <source>
        <dbReference type="ARBA" id="ARBA00022679"/>
    </source>
</evidence>
<organism evidence="6 7">
    <name type="scientific">Beauveria bassiana</name>
    <name type="common">White muscardine disease fungus</name>
    <name type="synonym">Tritirachium shiotae</name>
    <dbReference type="NCBI Taxonomy" id="176275"/>
    <lineage>
        <taxon>Eukaryota</taxon>
        <taxon>Fungi</taxon>
        <taxon>Dikarya</taxon>
        <taxon>Ascomycota</taxon>
        <taxon>Pezizomycotina</taxon>
        <taxon>Sordariomycetes</taxon>
        <taxon>Hypocreomycetidae</taxon>
        <taxon>Hypocreales</taxon>
        <taxon>Cordycipitaceae</taxon>
        <taxon>Beauveria</taxon>
    </lineage>
</organism>
<dbReference type="PANTHER" id="PTHR13693">
    <property type="entry name" value="CLASS II AMINOTRANSFERASE/8-AMINO-7-OXONONANOATE SYNTHASE"/>
    <property type="match status" value="1"/>
</dbReference>
<dbReference type="InterPro" id="IPR004839">
    <property type="entry name" value="Aminotransferase_I/II_large"/>
</dbReference>
<dbReference type="GO" id="GO:0030170">
    <property type="term" value="F:pyridoxal phosphate binding"/>
    <property type="evidence" value="ECO:0007669"/>
    <property type="project" value="InterPro"/>
</dbReference>
<evidence type="ECO:0000259" key="5">
    <source>
        <dbReference type="Pfam" id="PF00155"/>
    </source>
</evidence>
<dbReference type="Gene3D" id="3.40.640.10">
    <property type="entry name" value="Type I PLP-dependent aspartate aminotransferase-like (Major domain)"/>
    <property type="match status" value="1"/>
</dbReference>
<name>A0A2N6NX47_BEABA</name>
<evidence type="ECO:0000256" key="2">
    <source>
        <dbReference type="ARBA" id="ARBA00010008"/>
    </source>
</evidence>
<dbReference type="OMA" id="FSMDGDQ"/>